<keyword evidence="4" id="KW-0274">FAD</keyword>
<dbReference type="EnsemblMetazoa" id="XM_021039107.2">
    <property type="protein sequence ID" value="XP_020894766.1"/>
    <property type="gene ID" value="LOC110233784"/>
</dbReference>
<accession>A0A913WVI6</accession>
<dbReference type="SUPFAM" id="SSF51905">
    <property type="entry name" value="FAD/NAD(P)-binding domain"/>
    <property type="match status" value="1"/>
</dbReference>
<name>A0A913WVI6_EXADI</name>
<evidence type="ECO:0000256" key="2">
    <source>
        <dbReference type="ARBA" id="ARBA00023002"/>
    </source>
</evidence>
<evidence type="ECO:0000256" key="3">
    <source>
        <dbReference type="PIRSR" id="PIRSR601613-1"/>
    </source>
</evidence>
<evidence type="ECO:0000313" key="8">
    <source>
        <dbReference type="Proteomes" id="UP000887567"/>
    </source>
</evidence>
<dbReference type="PANTHER" id="PTHR10742:SF313">
    <property type="entry name" value="AMINE OXIDASE"/>
    <property type="match status" value="1"/>
</dbReference>
<dbReference type="RefSeq" id="XP_020894766.1">
    <property type="nucleotide sequence ID" value="XM_021039107.2"/>
</dbReference>
<evidence type="ECO:0000256" key="4">
    <source>
        <dbReference type="RuleBase" id="RU362067"/>
    </source>
</evidence>
<evidence type="ECO:0000313" key="7">
    <source>
        <dbReference type="EnsemblMetazoa" id="XP_020894766.1"/>
    </source>
</evidence>
<sequence length="466" mass="53103">MIPQRLFSLLVLFQFYGMCSSEYDAEVLILGAGMAGIAAAEILDNSGIKNFILIEGGDRIGGRVKSMKFHGTTIELGANWIQGVHNNPLTNLAKKYGLKGNIETQEFVIRNSTGANTTDAGNKKLYKKSLDIMESIRQERKRNKEEDISYRVGLRLAGWQPTSPEQMVVEYNMADFEYAVPPKYISLRTEMNTNTSINATDGKQMFITDQRGFCYLIDRIADGFMTRNDSRLKLNSRVKTIYYDDKGARVLTEDGRNFTAKRVLVTFSIGVLKSNSVNFSPSLPSWKMEQIFKLNMVIYTKIFIKFPFKFWDDNEYIYYASKRRGYFPIWQNLEADSRLPKGTNILLITVTQEEAKRIEFQDDKLTRQEIMTVLKGVYGSDIPEMIDMYAPKWGLDDLYLGSWANVPIGMSSSDYESLQKPVQSLYFAGEATHELYNGYLHGAYFSGQRAAAQIVRSLRSDTSNCR</sequence>
<dbReference type="InterPro" id="IPR001613">
    <property type="entry name" value="Flavin_amine_oxidase"/>
</dbReference>
<dbReference type="InterPro" id="IPR050281">
    <property type="entry name" value="Flavin_monoamine_oxidase"/>
</dbReference>
<keyword evidence="8" id="KW-1185">Reference proteome</keyword>
<dbReference type="GO" id="GO:0008131">
    <property type="term" value="F:primary methylamine oxidase activity"/>
    <property type="evidence" value="ECO:0007669"/>
    <property type="project" value="UniProtKB-ARBA"/>
</dbReference>
<keyword evidence="4" id="KW-0285">Flavoprotein</keyword>
<evidence type="ECO:0000259" key="6">
    <source>
        <dbReference type="Pfam" id="PF01593"/>
    </source>
</evidence>
<dbReference type="Proteomes" id="UP000887567">
    <property type="component" value="Unplaced"/>
</dbReference>
<feature type="binding site" evidence="3">
    <location>
        <position position="238"/>
    </location>
    <ligand>
        <name>FAD</name>
        <dbReference type="ChEBI" id="CHEBI:57692"/>
    </ligand>
</feature>
<dbReference type="Gene3D" id="3.50.50.60">
    <property type="entry name" value="FAD/NAD(P)-binding domain"/>
    <property type="match status" value="1"/>
</dbReference>
<organism evidence="7 8">
    <name type="scientific">Exaiptasia diaphana</name>
    <name type="common">Tropical sea anemone</name>
    <name type="synonym">Aiptasia pulchella</name>
    <dbReference type="NCBI Taxonomy" id="2652724"/>
    <lineage>
        <taxon>Eukaryota</taxon>
        <taxon>Metazoa</taxon>
        <taxon>Cnidaria</taxon>
        <taxon>Anthozoa</taxon>
        <taxon>Hexacorallia</taxon>
        <taxon>Actiniaria</taxon>
        <taxon>Aiptasiidae</taxon>
        <taxon>Exaiptasia</taxon>
    </lineage>
</organism>
<reference evidence="7" key="1">
    <citation type="submission" date="2022-11" db="UniProtKB">
        <authorList>
            <consortium name="EnsemblMetazoa"/>
        </authorList>
    </citation>
    <scope>IDENTIFICATION</scope>
</reference>
<dbReference type="AlphaFoldDB" id="A0A913WVI6"/>
<feature type="chain" id="PRO_5037115112" description="Amine oxidase" evidence="5">
    <location>
        <begin position="22"/>
        <end position="466"/>
    </location>
</feature>
<dbReference type="Gene3D" id="3.90.660.10">
    <property type="match status" value="1"/>
</dbReference>
<dbReference type="SUPFAM" id="SSF54373">
    <property type="entry name" value="FAD-linked reductases, C-terminal domain"/>
    <property type="match status" value="1"/>
</dbReference>
<dbReference type="InterPro" id="IPR002937">
    <property type="entry name" value="Amino_oxidase"/>
</dbReference>
<dbReference type="KEGG" id="epa:110233784"/>
<keyword evidence="2 4" id="KW-0560">Oxidoreductase</keyword>
<keyword evidence="5" id="KW-0732">Signal</keyword>
<feature type="domain" description="Amine oxidase" evidence="6">
    <location>
        <begin position="34"/>
        <end position="454"/>
    </location>
</feature>
<protein>
    <recommendedName>
        <fullName evidence="4">Amine oxidase</fullName>
        <ecNumber evidence="4">1.4.3.-</ecNumber>
    </recommendedName>
</protein>
<dbReference type="InterPro" id="IPR036188">
    <property type="entry name" value="FAD/NAD-bd_sf"/>
</dbReference>
<dbReference type="GO" id="GO:0006598">
    <property type="term" value="P:polyamine catabolic process"/>
    <property type="evidence" value="ECO:0007669"/>
    <property type="project" value="TreeGrafter"/>
</dbReference>
<comment type="cofactor">
    <cofactor evidence="1 4">
        <name>FAD</name>
        <dbReference type="ChEBI" id="CHEBI:57692"/>
    </cofactor>
</comment>
<dbReference type="PANTHER" id="PTHR10742">
    <property type="entry name" value="FLAVIN MONOAMINE OXIDASE"/>
    <property type="match status" value="1"/>
</dbReference>
<dbReference type="OrthoDB" id="5046242at2759"/>
<dbReference type="Pfam" id="PF01593">
    <property type="entry name" value="Amino_oxidase"/>
    <property type="match status" value="1"/>
</dbReference>
<dbReference type="EC" id="1.4.3.-" evidence="4"/>
<dbReference type="OMA" id="HENPIWQ"/>
<evidence type="ECO:0000256" key="1">
    <source>
        <dbReference type="ARBA" id="ARBA00001974"/>
    </source>
</evidence>
<proteinExistence type="inferred from homology"/>
<feature type="signal peptide" evidence="5">
    <location>
        <begin position="1"/>
        <end position="21"/>
    </location>
</feature>
<dbReference type="GeneID" id="110233784"/>
<comment type="similarity">
    <text evidence="4">Belongs to the flavin monoamine oxidase family.</text>
</comment>
<evidence type="ECO:0000256" key="5">
    <source>
        <dbReference type="SAM" id="SignalP"/>
    </source>
</evidence>
<dbReference type="PRINTS" id="PR00757">
    <property type="entry name" value="AMINEOXDASEF"/>
</dbReference>